<feature type="domain" description="Translocation and assembly module TamB C-terminal" evidence="5">
    <location>
        <begin position="745"/>
        <end position="1070"/>
    </location>
</feature>
<gene>
    <name evidence="6" type="ORF">HRUBRA_01155</name>
</gene>
<evidence type="ECO:0000256" key="2">
    <source>
        <dbReference type="ARBA" id="ARBA00022692"/>
    </source>
</evidence>
<comment type="subcellular location">
    <subcellularLocation>
        <location evidence="1">Membrane</location>
        <topology evidence="1">Single-pass membrane protein</topology>
    </subcellularLocation>
</comment>
<dbReference type="Pfam" id="PF04357">
    <property type="entry name" value="TamB"/>
    <property type="match status" value="1"/>
</dbReference>
<dbReference type="InterPro" id="IPR007452">
    <property type="entry name" value="TamB_C"/>
</dbReference>
<dbReference type="PANTHER" id="PTHR36985">
    <property type="entry name" value="TRANSLOCATION AND ASSEMBLY MODULE SUBUNIT TAMB"/>
    <property type="match status" value="1"/>
</dbReference>
<keyword evidence="4" id="KW-0472">Membrane</keyword>
<evidence type="ECO:0000313" key="7">
    <source>
        <dbReference type="Proteomes" id="UP000029640"/>
    </source>
</evidence>
<dbReference type="EMBL" id="AUVB01000031">
    <property type="protein sequence ID" value="KGE04291.1"/>
    <property type="molecule type" value="Genomic_DNA"/>
</dbReference>
<keyword evidence="7" id="KW-1185">Reference proteome</keyword>
<keyword evidence="3" id="KW-1133">Transmembrane helix</keyword>
<dbReference type="eggNOG" id="COG2911">
    <property type="taxonomic scope" value="Bacteria"/>
</dbReference>
<evidence type="ECO:0000259" key="5">
    <source>
        <dbReference type="Pfam" id="PF04357"/>
    </source>
</evidence>
<dbReference type="AlphaFoldDB" id="A0A095XX65"/>
<dbReference type="PANTHER" id="PTHR36985:SF1">
    <property type="entry name" value="TRANSLOCATION AND ASSEMBLY MODULE SUBUNIT TAMB"/>
    <property type="match status" value="1"/>
</dbReference>
<accession>A0A095XX65</accession>
<reference evidence="6 7" key="1">
    <citation type="journal article" date="2014" name="Genome Announc.">
        <title>Genome Sequence of Gammaproteobacterial Pseudohaliea rubra Type Strain DSM 19751, Isolated from Coastal Seawater of the Mediterranean Sea.</title>
        <authorList>
            <person name="Spring S."/>
            <person name="Fiebig A."/>
            <person name="Riedel T."/>
            <person name="Goker M."/>
            <person name="Klenk H.P."/>
        </authorList>
    </citation>
    <scope>NUCLEOTIDE SEQUENCE [LARGE SCALE GENOMIC DNA]</scope>
    <source>
        <strain evidence="6 7">DSM 19751</strain>
    </source>
</reference>
<evidence type="ECO:0000256" key="4">
    <source>
        <dbReference type="ARBA" id="ARBA00023136"/>
    </source>
</evidence>
<dbReference type="GO" id="GO:0005886">
    <property type="term" value="C:plasma membrane"/>
    <property type="evidence" value="ECO:0007669"/>
    <property type="project" value="InterPro"/>
</dbReference>
<dbReference type="GO" id="GO:0097347">
    <property type="term" value="C:TAM protein secretion complex"/>
    <property type="evidence" value="ECO:0007669"/>
    <property type="project" value="TreeGrafter"/>
</dbReference>
<keyword evidence="2" id="KW-0812">Transmembrane</keyword>
<evidence type="ECO:0000313" key="6">
    <source>
        <dbReference type="EMBL" id="KGE04291.1"/>
    </source>
</evidence>
<protein>
    <recommendedName>
        <fullName evidence="5">Translocation and assembly module TamB C-terminal domain-containing protein</fullName>
    </recommendedName>
</protein>
<evidence type="ECO:0000256" key="3">
    <source>
        <dbReference type="ARBA" id="ARBA00022989"/>
    </source>
</evidence>
<proteinExistence type="predicted"/>
<dbReference type="OrthoDB" id="5555605at2"/>
<dbReference type="Proteomes" id="UP000029640">
    <property type="component" value="Unassembled WGS sequence"/>
</dbReference>
<sequence>MRRWRRWLAAVVLLVLFAFLLAPATAPGTQLLAALANRVPGVSLAGVEGRLLGVLQVERATVALPGLQLTLRGLRSRLRPACLPRGELCFGELAAQSLQLRLPEPGRGDAGGRPAPLPFPFRAERLVVGTLTLQAGDSLLAVEAVEAVEAASLRAGGRQVEAEQLAFGLERIGRATAAVTLTLDREWPLVIDGSFAPDAALTDRLPGDSSLLRPLSVIARGPPTALALAVDAAAAVPALGGRVRARARGTLRWPALDLERLRLDSPAGSVSARGDAEFAARRAGLAVTASNVAPVSATWPLAPASGSARLEVEFGERLRVALAALQLTSGWQGHALSVAGEGAWEPGMPLPRLGLTGVAAGLPWALEGGGGEALALSVDGKGGFTVAGITLDSLRADGELAADGGVLAFRGAAGGLQGDAASASELEVEGTVTLAAPFAFSARSKVQEVTVGTRTLETLDLVAEGNTAGGEARASVTGAVAGDLTVTAERGEKGRWNLLLEPLTLETPAGQLTRKKPLSLALLASPRRLRFPGHCWSLDDVSLCLAAAEAGSEGELVARLEGPLALRAGTFPSVAAARAALAGTVEARWGADRPPRVDAQLSMDGIRVTPAGRDKPLEDPGHLQLSLALHEQLSLGGELTGGALGAMSLAARRGSEGWRGELTVAGAPLAYLQPLLSGVALLDGTVRGKLVLAAPGPAFVTGGGLALEDGRLGLAASDAELEALALTLRPGEGGELVIAGSGRYGAGPVTIAGSLDPVTPRLSLSLEGKENAVHWPGLVDATVSPVLALGYADGTATLDGELRVHGGRLAPGQVGSGGIAVSPDAEIIGADARKPLLRTRIDLRILVEERFRVVGDLVDATIGGDLRLRQEPAGPPQLIGRVAVVGGELRAYGQQLELREGSMAFAGDPENPQLDLRAERQFPSEALRVGFAVGGSLREPRLALYSEPQVPREAQLSWLLRGRPPDAGASVDGTALALSVGATALNQTPLMRSLNRLPGLSNVALGTETGSTGTAATISGYVGDRLYLSYGMGLYEPVNTLTARLYLRARLWLEMVSALENSVDLYYRFDID</sequence>
<name>A0A095XX65_9GAMM</name>
<dbReference type="HOGENOM" id="CLU_287396_0_0_6"/>
<comment type="caution">
    <text evidence="6">The sequence shown here is derived from an EMBL/GenBank/DDBJ whole genome shotgun (WGS) entry which is preliminary data.</text>
</comment>
<organism evidence="6 7">
    <name type="scientific">Pseudohaliea rubra DSM 19751</name>
    <dbReference type="NCBI Taxonomy" id="1265313"/>
    <lineage>
        <taxon>Bacteria</taxon>
        <taxon>Pseudomonadati</taxon>
        <taxon>Pseudomonadota</taxon>
        <taxon>Gammaproteobacteria</taxon>
        <taxon>Cellvibrionales</taxon>
        <taxon>Halieaceae</taxon>
        <taxon>Pseudohaliea</taxon>
    </lineage>
</organism>
<dbReference type="STRING" id="1265313.HRUBRA_01155"/>
<dbReference type="GO" id="GO:0009306">
    <property type="term" value="P:protein secretion"/>
    <property type="evidence" value="ECO:0007669"/>
    <property type="project" value="InterPro"/>
</dbReference>
<evidence type="ECO:0000256" key="1">
    <source>
        <dbReference type="ARBA" id="ARBA00004167"/>
    </source>
</evidence>
<dbReference type="RefSeq" id="WP_144244405.1">
    <property type="nucleotide sequence ID" value="NZ_KN234754.1"/>
</dbReference>